<dbReference type="PANTHER" id="PTHR10492">
    <property type="match status" value="1"/>
</dbReference>
<dbReference type="AlphaFoldDB" id="A0A5A7NVP5"/>
<protein>
    <submittedName>
        <fullName evidence="1">RING/U-box superfamily protein</fullName>
    </submittedName>
</protein>
<organism evidence="1 2">
    <name type="scientific">Striga asiatica</name>
    <name type="common">Asiatic witchweed</name>
    <name type="synonym">Buchnera asiatica</name>
    <dbReference type="NCBI Taxonomy" id="4170"/>
    <lineage>
        <taxon>Eukaryota</taxon>
        <taxon>Viridiplantae</taxon>
        <taxon>Streptophyta</taxon>
        <taxon>Embryophyta</taxon>
        <taxon>Tracheophyta</taxon>
        <taxon>Spermatophyta</taxon>
        <taxon>Magnoliopsida</taxon>
        <taxon>eudicotyledons</taxon>
        <taxon>Gunneridae</taxon>
        <taxon>Pentapetalae</taxon>
        <taxon>asterids</taxon>
        <taxon>lamiids</taxon>
        <taxon>Lamiales</taxon>
        <taxon>Orobanchaceae</taxon>
        <taxon>Buchnereae</taxon>
        <taxon>Striga</taxon>
    </lineage>
</organism>
<dbReference type="OrthoDB" id="1734449at2759"/>
<dbReference type="PANTHER" id="PTHR10492:SF57">
    <property type="entry name" value="ATP-DEPENDENT DNA HELICASE"/>
    <property type="match status" value="1"/>
</dbReference>
<dbReference type="EMBL" id="BKCP01000001">
    <property type="protein sequence ID" value="GER24619.1"/>
    <property type="molecule type" value="Genomic_DNA"/>
</dbReference>
<gene>
    <name evidence="1" type="ORF">STAS_00153</name>
</gene>
<evidence type="ECO:0000313" key="2">
    <source>
        <dbReference type="Proteomes" id="UP000325081"/>
    </source>
</evidence>
<dbReference type="Proteomes" id="UP000325081">
    <property type="component" value="Unassembled WGS sequence"/>
</dbReference>
<sequence>MGRIIHSFNILPDNIHLHGEENNREITAETNITVSEEDLNTIKSLNQEQKKKTFDIILERVYRSFFFYRWPRWNWQNFLYKAILADIRSKGYIALATAISGIASVDHDILISSVVYSNFITCYKYQLFNIFCSFSKMTILDAWKKLTTASSLFSRFFHPPPSRGIAMVSPTALKTETLVRPYPPVPLYFVVQSVYSAARRAVTDEKGYVCWNRTDFSKMGIHGIWVKEVDSSKLLRLIITNREVRKAFKSTRFHR</sequence>
<keyword evidence="2" id="KW-1185">Reference proteome</keyword>
<proteinExistence type="predicted"/>
<name>A0A5A7NVP5_STRAF</name>
<comment type="caution">
    <text evidence="1">The sequence shown here is derived from an EMBL/GenBank/DDBJ whole genome shotgun (WGS) entry which is preliminary data.</text>
</comment>
<accession>A0A5A7NVP5</accession>
<evidence type="ECO:0000313" key="1">
    <source>
        <dbReference type="EMBL" id="GER24619.1"/>
    </source>
</evidence>
<reference evidence="2" key="1">
    <citation type="journal article" date="2019" name="Curr. Biol.">
        <title>Genome Sequence of Striga asiatica Provides Insight into the Evolution of Plant Parasitism.</title>
        <authorList>
            <person name="Yoshida S."/>
            <person name="Kim S."/>
            <person name="Wafula E.K."/>
            <person name="Tanskanen J."/>
            <person name="Kim Y.M."/>
            <person name="Honaas L."/>
            <person name="Yang Z."/>
            <person name="Spallek T."/>
            <person name="Conn C.E."/>
            <person name="Ichihashi Y."/>
            <person name="Cheong K."/>
            <person name="Cui S."/>
            <person name="Der J.P."/>
            <person name="Gundlach H."/>
            <person name="Jiao Y."/>
            <person name="Hori C."/>
            <person name="Ishida J.K."/>
            <person name="Kasahara H."/>
            <person name="Kiba T."/>
            <person name="Kim M.S."/>
            <person name="Koo N."/>
            <person name="Laohavisit A."/>
            <person name="Lee Y.H."/>
            <person name="Lumba S."/>
            <person name="McCourt P."/>
            <person name="Mortimer J.C."/>
            <person name="Mutuku J.M."/>
            <person name="Nomura T."/>
            <person name="Sasaki-Sekimoto Y."/>
            <person name="Seto Y."/>
            <person name="Wang Y."/>
            <person name="Wakatake T."/>
            <person name="Sakakibara H."/>
            <person name="Demura T."/>
            <person name="Yamaguchi S."/>
            <person name="Yoneyama K."/>
            <person name="Manabe R.I."/>
            <person name="Nelson D.C."/>
            <person name="Schulman A.H."/>
            <person name="Timko M.P."/>
            <person name="dePamphilis C.W."/>
            <person name="Choi D."/>
            <person name="Shirasu K."/>
        </authorList>
    </citation>
    <scope>NUCLEOTIDE SEQUENCE [LARGE SCALE GENOMIC DNA]</scope>
    <source>
        <strain evidence="2">cv. UVA1</strain>
    </source>
</reference>